<reference evidence="2 3" key="1">
    <citation type="submission" date="2020-08" db="EMBL/GenBank/DDBJ databases">
        <title>Plant Genome Project.</title>
        <authorList>
            <person name="Zhang R.-G."/>
        </authorList>
    </citation>
    <scope>NUCLEOTIDE SEQUENCE [LARGE SCALE GENOMIC DNA]</scope>
    <source>
        <strain evidence="2">WSP0</strain>
        <tissue evidence="2">Leaf</tissue>
    </source>
</reference>
<evidence type="ECO:0000313" key="3">
    <source>
        <dbReference type="Proteomes" id="UP000823749"/>
    </source>
</evidence>
<feature type="region of interest" description="Disordered" evidence="1">
    <location>
        <begin position="1"/>
        <end position="26"/>
    </location>
</feature>
<organism evidence="2 3">
    <name type="scientific">Rhododendron griersonianum</name>
    <dbReference type="NCBI Taxonomy" id="479676"/>
    <lineage>
        <taxon>Eukaryota</taxon>
        <taxon>Viridiplantae</taxon>
        <taxon>Streptophyta</taxon>
        <taxon>Embryophyta</taxon>
        <taxon>Tracheophyta</taxon>
        <taxon>Spermatophyta</taxon>
        <taxon>Magnoliopsida</taxon>
        <taxon>eudicotyledons</taxon>
        <taxon>Gunneridae</taxon>
        <taxon>Pentapetalae</taxon>
        <taxon>asterids</taxon>
        <taxon>Ericales</taxon>
        <taxon>Ericaceae</taxon>
        <taxon>Ericoideae</taxon>
        <taxon>Rhodoreae</taxon>
        <taxon>Rhododendron</taxon>
    </lineage>
</organism>
<accession>A0AAV6HK04</accession>
<dbReference type="Proteomes" id="UP000823749">
    <property type="component" value="Chromosome 13"/>
</dbReference>
<name>A0AAV6HK04_9ERIC</name>
<comment type="caution">
    <text evidence="2">The sequence shown here is derived from an EMBL/GenBank/DDBJ whole genome shotgun (WGS) entry which is preliminary data.</text>
</comment>
<keyword evidence="3" id="KW-1185">Reference proteome</keyword>
<dbReference type="AlphaFoldDB" id="A0AAV6HK04"/>
<dbReference type="EMBL" id="JACTNZ010000013">
    <property type="protein sequence ID" value="KAG5514188.1"/>
    <property type="molecule type" value="Genomic_DNA"/>
</dbReference>
<sequence>MRRSPAIPATRQETSGASTRREREREKRINNLDLRRRSSEKWLPVYQNWCSLFLCLKLGKIPKSVHLATLVYML</sequence>
<gene>
    <name evidence="2" type="ORF">RHGRI_035551</name>
</gene>
<evidence type="ECO:0000313" key="2">
    <source>
        <dbReference type="EMBL" id="KAG5514188.1"/>
    </source>
</evidence>
<proteinExistence type="predicted"/>
<protein>
    <submittedName>
        <fullName evidence="2">Uncharacterized protein</fullName>
    </submittedName>
</protein>
<evidence type="ECO:0000256" key="1">
    <source>
        <dbReference type="SAM" id="MobiDB-lite"/>
    </source>
</evidence>